<evidence type="ECO:0000256" key="1">
    <source>
        <dbReference type="SAM" id="Phobius"/>
    </source>
</evidence>
<sequence>MSISEKFRDFRASKATLFWSCAACVVATMVVGFTFGGWVTGGSAGERAETAAQEAVAKLAADICVQRYLAAPDVRVKLAALMEESSYSRDGILEDGGWATLGGREEPVDGAADLCADQLAEVDLETLPAAPVAEATPVADTTTAVPATTTVQ</sequence>
<dbReference type="AlphaFoldDB" id="A0A927FV05"/>
<dbReference type="RefSeq" id="WP_191777252.1">
    <property type="nucleotide sequence ID" value="NZ_JACYFU010000004.1"/>
</dbReference>
<keyword evidence="1" id="KW-0812">Transmembrane</keyword>
<comment type="caution">
    <text evidence="2">The sequence shown here is derived from an EMBL/GenBank/DDBJ whole genome shotgun (WGS) entry which is preliminary data.</text>
</comment>
<keyword evidence="1" id="KW-0472">Membrane</keyword>
<proteinExistence type="predicted"/>
<evidence type="ECO:0000313" key="3">
    <source>
        <dbReference type="Proteomes" id="UP000654108"/>
    </source>
</evidence>
<keyword evidence="3" id="KW-1185">Reference proteome</keyword>
<evidence type="ECO:0000313" key="2">
    <source>
        <dbReference type="EMBL" id="MBD8066815.1"/>
    </source>
</evidence>
<dbReference type="Proteomes" id="UP000654108">
    <property type="component" value="Unassembled WGS sequence"/>
</dbReference>
<accession>A0A927FV05</accession>
<gene>
    <name evidence="2" type="ORF">IC608_15175</name>
</gene>
<name>A0A927FV05_9HYPH</name>
<feature type="transmembrane region" description="Helical" evidence="1">
    <location>
        <begin position="16"/>
        <end position="39"/>
    </location>
</feature>
<protein>
    <submittedName>
        <fullName evidence="2">Uncharacterized protein</fullName>
    </submittedName>
</protein>
<dbReference type="EMBL" id="JACYFU010000004">
    <property type="protein sequence ID" value="MBD8066815.1"/>
    <property type="molecule type" value="Genomic_DNA"/>
</dbReference>
<keyword evidence="1" id="KW-1133">Transmembrane helix</keyword>
<reference evidence="2" key="1">
    <citation type="submission" date="2020-09" db="EMBL/GenBank/DDBJ databases">
        <title>Genome seq and assembly of Devosia sp.</title>
        <authorList>
            <person name="Chhetri G."/>
        </authorList>
    </citation>
    <scope>NUCLEOTIDE SEQUENCE</scope>
    <source>
        <strain evidence="2">PTR5</strain>
    </source>
</reference>
<organism evidence="2 3">
    <name type="scientific">Devosia oryzisoli</name>
    <dbReference type="NCBI Taxonomy" id="2774138"/>
    <lineage>
        <taxon>Bacteria</taxon>
        <taxon>Pseudomonadati</taxon>
        <taxon>Pseudomonadota</taxon>
        <taxon>Alphaproteobacteria</taxon>
        <taxon>Hyphomicrobiales</taxon>
        <taxon>Devosiaceae</taxon>
        <taxon>Devosia</taxon>
    </lineage>
</organism>